<keyword evidence="7" id="KW-0614">Plasmid</keyword>
<evidence type="ECO:0000256" key="1">
    <source>
        <dbReference type="ARBA" id="ARBA00004167"/>
    </source>
</evidence>
<accession>A0A077K229</accession>
<proteinExistence type="inferred from homology"/>
<organism evidence="7">
    <name type="scientific">Clostridium botulinum</name>
    <dbReference type="NCBI Taxonomy" id="1491"/>
    <lineage>
        <taxon>Bacteria</taxon>
        <taxon>Bacillati</taxon>
        <taxon>Bacillota</taxon>
        <taxon>Clostridia</taxon>
        <taxon>Eubacteriales</taxon>
        <taxon>Clostridiaceae</taxon>
        <taxon>Clostridium</taxon>
    </lineage>
</organism>
<comment type="similarity">
    <text evidence="2">Belongs to the LemA family.</text>
</comment>
<keyword evidence="4 6" id="KW-1133">Transmembrane helix</keyword>
<comment type="subcellular location">
    <subcellularLocation>
        <location evidence="1">Membrane</location>
        <topology evidence="1">Single-pass membrane protein</topology>
    </subcellularLocation>
</comment>
<dbReference type="Pfam" id="PF04011">
    <property type="entry name" value="LemA"/>
    <property type="match status" value="1"/>
</dbReference>
<evidence type="ECO:0000256" key="5">
    <source>
        <dbReference type="ARBA" id="ARBA00023136"/>
    </source>
</evidence>
<dbReference type="EMBL" id="AB855771">
    <property type="protein sequence ID" value="BAP25547.1"/>
    <property type="molecule type" value="Genomic_DNA"/>
</dbReference>
<evidence type="ECO:0000313" key="7">
    <source>
        <dbReference type="EMBL" id="BAP25547.1"/>
    </source>
</evidence>
<evidence type="ECO:0000256" key="2">
    <source>
        <dbReference type="ARBA" id="ARBA00008854"/>
    </source>
</evidence>
<keyword evidence="3 6" id="KW-0812">Transmembrane</keyword>
<evidence type="ECO:0000256" key="4">
    <source>
        <dbReference type="ARBA" id="ARBA00022989"/>
    </source>
</evidence>
<name>A0A077K229_CLOBO</name>
<geneLocation type="plasmid" evidence="7">
    <name>pCB111</name>
</geneLocation>
<dbReference type="AlphaFoldDB" id="A0A077K229"/>
<evidence type="ECO:0000256" key="3">
    <source>
        <dbReference type="ARBA" id="ARBA00022692"/>
    </source>
</evidence>
<dbReference type="Gene3D" id="1.20.1440.20">
    <property type="entry name" value="LemA-like domain"/>
    <property type="match status" value="1"/>
</dbReference>
<evidence type="ECO:0000256" key="6">
    <source>
        <dbReference type="SAM" id="Phobius"/>
    </source>
</evidence>
<dbReference type="SUPFAM" id="SSF140478">
    <property type="entry name" value="LemA-like"/>
    <property type="match status" value="1"/>
</dbReference>
<protein>
    <submittedName>
        <fullName evidence="7">Uncharacterized protein</fullName>
    </submittedName>
</protein>
<reference evidence="7" key="1">
    <citation type="submission" date="2013-09" db="EMBL/GenBank/DDBJ databases">
        <title>Analysis of type B2 neurotoxin-encoding plasmid in Clostridium botulinum.</title>
        <authorList>
            <person name="Hosomi K."/>
            <person name="Sakaguchi Y."/>
            <person name="Gotoh K."/>
            <person name="Nakamura K."/>
            <person name="Kohda T."/>
            <person name="Mukamoto M."/>
            <person name="Iida T."/>
            <person name="Kozaki S."/>
        </authorList>
    </citation>
    <scope>NUCLEOTIDE SEQUENCE</scope>
    <source>
        <strain evidence="7">111</strain>
        <plasmid evidence="7">pCB111</plasmid>
    </source>
</reference>
<keyword evidence="5 6" id="KW-0472">Membrane</keyword>
<sequence>MYSVLLMIISSLYIIYTLLQYLENHKCKKQKQLENIYQKRNAIIPILISIAESTIYDNKVIQSELNHLKDNLNDLRTNDNDLMVVNYNISTSLDKFIICSSNTPELKENIEFMKLILEIGEAEADIKRLK</sequence>
<dbReference type="InterPro" id="IPR023353">
    <property type="entry name" value="LemA-like_dom_sf"/>
</dbReference>
<dbReference type="InterPro" id="IPR007156">
    <property type="entry name" value="MamQ_LemA"/>
</dbReference>
<dbReference type="GO" id="GO:0016020">
    <property type="term" value="C:membrane"/>
    <property type="evidence" value="ECO:0007669"/>
    <property type="project" value="UniProtKB-SubCell"/>
</dbReference>
<feature type="transmembrane region" description="Helical" evidence="6">
    <location>
        <begin position="6"/>
        <end position="22"/>
    </location>
</feature>